<accession>A0A6N3EEL8</accession>
<sequence length="42" mass="5019">MDLSRELVFGANQLSHLNELTSDYIKNNTARAIMYEVRRRYE</sequence>
<protein>
    <submittedName>
        <fullName evidence="1">Uncharacterized protein</fullName>
    </submittedName>
</protein>
<dbReference type="AlphaFoldDB" id="A0A6N3EEL8"/>
<proteinExistence type="predicted"/>
<reference evidence="1" key="1">
    <citation type="submission" date="2019-11" db="EMBL/GenBank/DDBJ databases">
        <authorList>
            <person name="Feng L."/>
        </authorList>
    </citation>
    <scope>NUCLEOTIDE SEQUENCE</scope>
    <source>
        <strain evidence="1">SsimulansLFYP27</strain>
    </source>
</reference>
<dbReference type="EMBL" id="CACRUO010000052">
    <property type="protein sequence ID" value="VYU39222.1"/>
    <property type="molecule type" value="Genomic_DNA"/>
</dbReference>
<gene>
    <name evidence="1" type="ORF">SSLFYP27_02082</name>
</gene>
<name>A0A6N3EEL8_STASI</name>
<organism evidence="1">
    <name type="scientific">Staphylococcus simulans</name>
    <dbReference type="NCBI Taxonomy" id="1286"/>
    <lineage>
        <taxon>Bacteria</taxon>
        <taxon>Bacillati</taxon>
        <taxon>Bacillota</taxon>
        <taxon>Bacilli</taxon>
        <taxon>Bacillales</taxon>
        <taxon>Staphylococcaceae</taxon>
        <taxon>Staphylococcus</taxon>
    </lineage>
</organism>
<evidence type="ECO:0000313" key="1">
    <source>
        <dbReference type="EMBL" id="VYU39222.1"/>
    </source>
</evidence>